<organism evidence="2 3">
    <name type="scientific">Candidatus Seongchinamella marina</name>
    <dbReference type="NCBI Taxonomy" id="2518990"/>
    <lineage>
        <taxon>Bacteria</taxon>
        <taxon>Pseudomonadati</taxon>
        <taxon>Pseudomonadota</taxon>
        <taxon>Gammaproteobacteria</taxon>
        <taxon>Cellvibrionales</taxon>
        <taxon>Halieaceae</taxon>
        <taxon>Seongchinamella</taxon>
    </lineage>
</organism>
<sequence length="553" mass="58430">MTIDRPRMMRLMDYMPVYTSRMLKTIAVMLLTLVTSSMALAGWVAVGAKGTILNSSDGITWLEADSDTTETLRGVDFDGVDTWAASGQSGTVVRSNDAQNWMQQISGNDDALWSTVFEGGQWIVSGGRGRILTSPDGIAWTSVNSNFSFTLFDIAYNQNNLYAIAGDLGIATTVLTSPDATTWTQKPPQPNNAEGLYGITYDNTIWIAVGDKGKILTTSDPDSRSWTEQPSGTDTDLRDIVYNGTDLYIVVGREGAILTSPDAVAWTPTSSGTTFDLFGVAYDGSGQYIAVGDEGTILTSPDGFSWSIKESPTFRFLYDVASGKLPQTINFPAQSALFQNFSASGSYSLSPEATASSGLPVTYTTLTPGVCSIIDTTVTMISLGECQIEASQPGDSTYLPAEPVTQSILHISTPSPGVPTKPGLLFDPQDSELFSAGTAFVLSPAATTTQTPVDPQPVIVYVSSTPSVCTIPFQGSLEVTMLTLGDCTIIAASAPNSLYSIGGPVAGTVNIYKLAIPAVPVPTLPQPLLWLLGALAAAVAASKLRRGTQKLSA</sequence>
<reference evidence="2" key="1">
    <citation type="submission" date="2019-02" db="EMBL/GenBank/DDBJ databases">
        <authorList>
            <person name="Li S.-H."/>
        </authorList>
    </citation>
    <scope>NUCLEOTIDE SEQUENCE</scope>
    <source>
        <strain evidence="2">IMCC8485</strain>
    </source>
</reference>
<dbReference type="Proteomes" id="UP001143307">
    <property type="component" value="Unassembled WGS sequence"/>
</dbReference>
<accession>A0ABT3SYP9</accession>
<dbReference type="RefSeq" id="WP_279253790.1">
    <property type="nucleotide sequence ID" value="NZ_SHNP01000006.1"/>
</dbReference>
<dbReference type="SUPFAM" id="SSF110296">
    <property type="entry name" value="Oligoxyloglucan reducing end-specific cellobiohydrolase"/>
    <property type="match status" value="2"/>
</dbReference>
<evidence type="ECO:0000313" key="3">
    <source>
        <dbReference type="Proteomes" id="UP001143307"/>
    </source>
</evidence>
<evidence type="ECO:0000313" key="2">
    <source>
        <dbReference type="EMBL" id="MCX2975132.1"/>
    </source>
</evidence>
<dbReference type="InterPro" id="IPR058667">
    <property type="entry name" value="DUF6242_C"/>
</dbReference>
<dbReference type="Pfam" id="PF25852">
    <property type="entry name" value="DUF6242_C"/>
    <property type="match status" value="1"/>
</dbReference>
<comment type="caution">
    <text evidence="2">The sequence shown here is derived from an EMBL/GenBank/DDBJ whole genome shotgun (WGS) entry which is preliminary data.</text>
</comment>
<evidence type="ECO:0000259" key="1">
    <source>
        <dbReference type="Pfam" id="PF25852"/>
    </source>
</evidence>
<proteinExistence type="predicted"/>
<keyword evidence="3" id="KW-1185">Reference proteome</keyword>
<gene>
    <name evidence="2" type="ORF">EYC87_16230</name>
</gene>
<name>A0ABT3SYP9_9GAMM</name>
<feature type="domain" description="DUF6242" evidence="1">
    <location>
        <begin position="178"/>
        <end position="308"/>
    </location>
</feature>
<dbReference type="EMBL" id="SHNP01000006">
    <property type="protein sequence ID" value="MCX2975132.1"/>
    <property type="molecule type" value="Genomic_DNA"/>
</dbReference>
<protein>
    <recommendedName>
        <fullName evidence="1">DUF6242 domain-containing protein</fullName>
    </recommendedName>
</protein>